<dbReference type="FunCoup" id="A0A7R8UT60">
    <property type="interactions" value="28"/>
</dbReference>
<dbReference type="AlphaFoldDB" id="A0A7R8UT60"/>
<feature type="transmembrane region" description="Helical" evidence="8">
    <location>
        <begin position="12"/>
        <end position="36"/>
    </location>
</feature>
<evidence type="ECO:0000259" key="9">
    <source>
        <dbReference type="PROSITE" id="PS50850"/>
    </source>
</evidence>
<dbReference type="OrthoDB" id="2985014at2759"/>
<evidence type="ECO:0000313" key="11">
    <source>
        <dbReference type="Proteomes" id="UP000594454"/>
    </source>
</evidence>
<dbReference type="InterPro" id="IPR036259">
    <property type="entry name" value="MFS_trans_sf"/>
</dbReference>
<comment type="subcellular location">
    <subcellularLocation>
        <location evidence="1">Membrane</location>
        <topology evidence="1">Multi-pass membrane protein</topology>
    </subcellularLocation>
</comment>
<evidence type="ECO:0000256" key="4">
    <source>
        <dbReference type="ARBA" id="ARBA00022847"/>
    </source>
</evidence>
<evidence type="ECO:0000313" key="10">
    <source>
        <dbReference type="EMBL" id="CAD7086586.1"/>
    </source>
</evidence>
<feature type="domain" description="Major facilitator superfamily (MFS) profile" evidence="9">
    <location>
        <begin position="88"/>
        <end position="520"/>
    </location>
</feature>
<evidence type="ECO:0000256" key="7">
    <source>
        <dbReference type="SAM" id="MobiDB-lite"/>
    </source>
</evidence>
<feature type="transmembrane region" description="Helical" evidence="8">
    <location>
        <begin position="373"/>
        <end position="391"/>
    </location>
</feature>
<dbReference type="SUPFAM" id="SSF103473">
    <property type="entry name" value="MFS general substrate transporter"/>
    <property type="match status" value="1"/>
</dbReference>
<dbReference type="GO" id="GO:0015293">
    <property type="term" value="F:symporter activity"/>
    <property type="evidence" value="ECO:0007669"/>
    <property type="project" value="UniProtKB-KW"/>
</dbReference>
<organism evidence="10 11">
    <name type="scientific">Hermetia illucens</name>
    <name type="common">Black soldier fly</name>
    <dbReference type="NCBI Taxonomy" id="343691"/>
    <lineage>
        <taxon>Eukaryota</taxon>
        <taxon>Metazoa</taxon>
        <taxon>Ecdysozoa</taxon>
        <taxon>Arthropoda</taxon>
        <taxon>Hexapoda</taxon>
        <taxon>Insecta</taxon>
        <taxon>Pterygota</taxon>
        <taxon>Neoptera</taxon>
        <taxon>Endopterygota</taxon>
        <taxon>Diptera</taxon>
        <taxon>Brachycera</taxon>
        <taxon>Stratiomyomorpha</taxon>
        <taxon>Stratiomyidae</taxon>
        <taxon>Hermetiinae</taxon>
        <taxon>Hermetia</taxon>
    </lineage>
</organism>
<keyword evidence="5 8" id="KW-1133">Transmembrane helix</keyword>
<feature type="region of interest" description="Disordered" evidence="7">
    <location>
        <begin position="522"/>
        <end position="555"/>
    </location>
</feature>
<feature type="transmembrane region" description="Helical" evidence="8">
    <location>
        <begin position="328"/>
        <end position="353"/>
    </location>
</feature>
<evidence type="ECO:0000256" key="6">
    <source>
        <dbReference type="ARBA" id="ARBA00023136"/>
    </source>
</evidence>
<keyword evidence="6 8" id="KW-0472">Membrane</keyword>
<dbReference type="PROSITE" id="PS50850">
    <property type="entry name" value="MFS"/>
    <property type="match status" value="1"/>
</dbReference>
<feature type="transmembrane region" description="Helical" evidence="8">
    <location>
        <begin position="403"/>
        <end position="421"/>
    </location>
</feature>
<feature type="transmembrane region" description="Helical" evidence="8">
    <location>
        <begin position="173"/>
        <end position="195"/>
    </location>
</feature>
<dbReference type="Pfam" id="PF07690">
    <property type="entry name" value="MFS_1"/>
    <property type="match status" value="1"/>
</dbReference>
<feature type="transmembrane region" description="Helical" evidence="8">
    <location>
        <begin position="461"/>
        <end position="484"/>
    </location>
</feature>
<feature type="transmembrane region" description="Helical" evidence="8">
    <location>
        <begin position="201"/>
        <end position="222"/>
    </location>
</feature>
<name>A0A7R8UT60_HERIL</name>
<feature type="transmembrane region" description="Helical" evidence="8">
    <location>
        <begin position="234"/>
        <end position="257"/>
    </location>
</feature>
<sequence>MGDIQARTVLWYLAFVGFAVNYMLRINLNITIVDMVRQTKSSSSSKSLSAECFDTSVKSPIVNHLPNNWTAVDYINGTDVYESLENISNKSSIFGTIISNASIEIVPEMQNKTKAEKFSLERMFFEMFNIDYDKQGFSWNEYQQGLVLGSYYWLHWATQIPGGILAKKYGTKLVFGLSNVVGSWLCFLLPLASYWDYRVLIVLRVFQGMVVGLAWPAMHHLTGQWIPPNERSKFVTAYLGSSVGIAVFYPVFGYIIAWSSWELVFHVCGIIGTIWYLGWLVYVFDSPAKHPRISSDERNYIEKALGSSVNSGEKNPTPWKEILTSRAVWMNVVAQWGGIWGLFTLMTQAPTYFKLIHGWNIHMTGILSGLPHVMRMAFAYVFSLLGDYLLRSEKLSRTNVRKLATFMCCIVKGVFVLALAYSGCNSLAAIVFLTLATAVHGAVSTGPLASVVDISPNHAGIVLGISGMIGVIPGFISPAIVGILTLGNQTVTSWKYVFLISSGMLLASGILYVLFSESNLQSWNSPKKSEDKEREMQPLNGDKEKEAATEPLMKS</sequence>
<dbReference type="PANTHER" id="PTHR11662">
    <property type="entry name" value="SOLUTE CARRIER FAMILY 17"/>
    <property type="match status" value="1"/>
</dbReference>
<dbReference type="OMA" id="ESTLQPW"/>
<accession>A0A7R8UT60</accession>
<dbReference type="InterPro" id="IPR011701">
    <property type="entry name" value="MFS"/>
</dbReference>
<dbReference type="Proteomes" id="UP000594454">
    <property type="component" value="Chromosome 4"/>
</dbReference>
<reference evidence="10 11" key="1">
    <citation type="submission" date="2020-11" db="EMBL/GenBank/DDBJ databases">
        <authorList>
            <person name="Wallbank WR R."/>
            <person name="Pardo Diaz C."/>
            <person name="Kozak K."/>
            <person name="Martin S."/>
            <person name="Jiggins C."/>
            <person name="Moest M."/>
            <person name="Warren A I."/>
            <person name="Generalovic N T."/>
            <person name="Byers J.R.P. K."/>
            <person name="Montejo-Kovacevich G."/>
            <person name="Yen C E."/>
        </authorList>
    </citation>
    <scope>NUCLEOTIDE SEQUENCE [LARGE SCALE GENOMIC DNA]</scope>
</reference>
<dbReference type="InterPro" id="IPR020846">
    <property type="entry name" value="MFS_dom"/>
</dbReference>
<feature type="transmembrane region" description="Helical" evidence="8">
    <location>
        <begin position="427"/>
        <end position="449"/>
    </location>
</feature>
<evidence type="ECO:0000256" key="8">
    <source>
        <dbReference type="SAM" id="Phobius"/>
    </source>
</evidence>
<evidence type="ECO:0000256" key="5">
    <source>
        <dbReference type="ARBA" id="ARBA00022989"/>
    </source>
</evidence>
<dbReference type="Gene3D" id="1.20.1250.20">
    <property type="entry name" value="MFS general substrate transporter like domains"/>
    <property type="match status" value="2"/>
</dbReference>
<feature type="compositionally biased region" description="Basic and acidic residues" evidence="7">
    <location>
        <begin position="527"/>
        <end position="548"/>
    </location>
</feature>
<dbReference type="GO" id="GO:0016020">
    <property type="term" value="C:membrane"/>
    <property type="evidence" value="ECO:0007669"/>
    <property type="project" value="UniProtKB-SubCell"/>
</dbReference>
<dbReference type="FunFam" id="1.20.1250.20:FF:000003">
    <property type="entry name" value="Solute carrier family 17 member 3"/>
    <property type="match status" value="1"/>
</dbReference>
<evidence type="ECO:0000256" key="3">
    <source>
        <dbReference type="ARBA" id="ARBA00022692"/>
    </source>
</evidence>
<gene>
    <name evidence="10" type="ORF">HERILL_LOCUS9349</name>
</gene>
<dbReference type="EMBL" id="LR899012">
    <property type="protein sequence ID" value="CAD7086586.1"/>
    <property type="molecule type" value="Genomic_DNA"/>
</dbReference>
<dbReference type="GO" id="GO:0006820">
    <property type="term" value="P:monoatomic anion transport"/>
    <property type="evidence" value="ECO:0007669"/>
    <property type="project" value="TreeGrafter"/>
</dbReference>
<protein>
    <recommendedName>
        <fullName evidence="9">Major facilitator superfamily (MFS) profile domain-containing protein</fullName>
    </recommendedName>
</protein>
<keyword evidence="2" id="KW-0813">Transport</keyword>
<dbReference type="CDD" id="cd17318">
    <property type="entry name" value="MFS_SLC17"/>
    <property type="match status" value="1"/>
</dbReference>
<dbReference type="InParanoid" id="A0A7R8UT60"/>
<evidence type="ECO:0000256" key="2">
    <source>
        <dbReference type="ARBA" id="ARBA00022448"/>
    </source>
</evidence>
<keyword evidence="11" id="KW-1185">Reference proteome</keyword>
<keyword evidence="3 8" id="KW-0812">Transmembrane</keyword>
<dbReference type="FunFam" id="1.20.1250.20:FF:000157">
    <property type="entry name" value="Inorganic phosphate cotransporter"/>
    <property type="match status" value="1"/>
</dbReference>
<evidence type="ECO:0000256" key="1">
    <source>
        <dbReference type="ARBA" id="ARBA00004141"/>
    </source>
</evidence>
<feature type="transmembrane region" description="Helical" evidence="8">
    <location>
        <begin position="263"/>
        <end position="284"/>
    </location>
</feature>
<dbReference type="PANTHER" id="PTHR11662:SF79">
    <property type="entry name" value="NA[+]-DEPENDENT INORGANIC PHOSPHATE COTRANSPORTER, ISOFORM A"/>
    <property type="match status" value="1"/>
</dbReference>
<keyword evidence="4" id="KW-0769">Symport</keyword>
<proteinExistence type="predicted"/>
<dbReference type="InterPro" id="IPR050382">
    <property type="entry name" value="MFS_Na/Anion_cotransporter"/>
</dbReference>
<feature type="transmembrane region" description="Helical" evidence="8">
    <location>
        <begin position="496"/>
        <end position="515"/>
    </location>
</feature>